<dbReference type="AlphaFoldDB" id="A0A553SJP0"/>
<comment type="subcellular location">
    <subcellularLocation>
        <location evidence="1">Cell membrane</location>
        <topology evidence="1">Multi-pass membrane protein</topology>
    </subcellularLocation>
</comment>
<organism evidence="8 9">
    <name type="scientific">Niallia circulans</name>
    <name type="common">Bacillus circulans</name>
    <dbReference type="NCBI Taxonomy" id="1397"/>
    <lineage>
        <taxon>Bacteria</taxon>
        <taxon>Bacillati</taxon>
        <taxon>Bacillota</taxon>
        <taxon>Bacilli</taxon>
        <taxon>Bacillales</taxon>
        <taxon>Bacillaceae</taxon>
        <taxon>Niallia</taxon>
    </lineage>
</organism>
<evidence type="ECO:0000313" key="8">
    <source>
        <dbReference type="EMBL" id="TRZ37220.1"/>
    </source>
</evidence>
<feature type="transmembrane region" description="Helical" evidence="7">
    <location>
        <begin position="234"/>
        <end position="253"/>
    </location>
</feature>
<sequence>MTDSLLAITVLWGFVFIYAIMATMDFGAGFWSMVYINRDKTRATNIANRYLSPTWEVTNTFVVAIVVAVYSLFPKAAYTLGTVLLIPGSLILLLLAIRSAFLVFSNIVEEYRKPLTYISGITGMLIPGILLSVLPITHGGFVDFADGKQSLDLVGLFSSPNEYAFFGFALSSTLFLSSLLLADYSNVSKEPEAYRLYRRDAIILGPISLLMAVFIMITLKQDANWIYVKMMDDLYLLLLSLFFFLLGGAGLFLPSRKNKDIRGLPRLAIVSITIQYMIASYVYGKAHLPYIVYPEVTITSSFTSPSSFHAIFATYIAAFIILFPGFYFFWKLFMHDKKYLQATKK</sequence>
<dbReference type="RefSeq" id="WP_185765590.1">
    <property type="nucleotide sequence ID" value="NZ_RIBP01000004.1"/>
</dbReference>
<keyword evidence="6 7" id="KW-0472">Membrane</keyword>
<keyword evidence="4 7" id="KW-0812">Transmembrane</keyword>
<evidence type="ECO:0000256" key="4">
    <source>
        <dbReference type="ARBA" id="ARBA00022692"/>
    </source>
</evidence>
<proteinExistence type="inferred from homology"/>
<gene>
    <name evidence="8" type="ORF">CEQ21_17325</name>
</gene>
<evidence type="ECO:0000256" key="5">
    <source>
        <dbReference type="ARBA" id="ARBA00022989"/>
    </source>
</evidence>
<evidence type="ECO:0008006" key="10">
    <source>
        <dbReference type="Google" id="ProtNLM"/>
    </source>
</evidence>
<dbReference type="InterPro" id="IPR003317">
    <property type="entry name" value="Cyt-d_oxidase_su2"/>
</dbReference>
<feature type="transmembrane region" description="Helical" evidence="7">
    <location>
        <begin position="57"/>
        <end position="73"/>
    </location>
</feature>
<name>A0A553SJP0_NIACI</name>
<evidence type="ECO:0000256" key="3">
    <source>
        <dbReference type="ARBA" id="ARBA00022475"/>
    </source>
</evidence>
<feature type="transmembrane region" description="Helical" evidence="7">
    <location>
        <begin position="115"/>
        <end position="136"/>
    </location>
</feature>
<evidence type="ECO:0000256" key="2">
    <source>
        <dbReference type="ARBA" id="ARBA00007543"/>
    </source>
</evidence>
<evidence type="ECO:0000256" key="7">
    <source>
        <dbReference type="SAM" id="Phobius"/>
    </source>
</evidence>
<keyword evidence="5 7" id="KW-1133">Transmembrane helix</keyword>
<reference evidence="9" key="1">
    <citation type="submission" date="2018-10" db="EMBL/GenBank/DDBJ databases">
        <title>FDA dAtabase for Regulatory Grade micrObial Sequences (FDA-ARGOS): Supporting development and validation of Infectious Disease Dx tests.</title>
        <authorList>
            <person name="Minogue T."/>
            <person name="Wolcott M."/>
            <person name="Wasieloski L."/>
            <person name="Aguilar W."/>
            <person name="Moore D."/>
            <person name="Tallon L."/>
            <person name="Sadzewicz L."/>
            <person name="Sengamalay N."/>
            <person name="Ott S."/>
            <person name="Godinez A."/>
            <person name="Nagaraj S."/>
            <person name="Vavikolanu K."/>
            <person name="Vyas G."/>
            <person name="Nadendla S."/>
            <person name="George J."/>
            <person name="Sichtig H."/>
        </authorList>
    </citation>
    <scope>NUCLEOTIDE SEQUENCE [LARGE SCALE GENOMIC DNA]</scope>
    <source>
        <strain evidence="9">FDAARGOS_343</strain>
    </source>
</reference>
<feature type="transmembrane region" description="Helical" evidence="7">
    <location>
        <begin position="79"/>
        <end position="103"/>
    </location>
</feature>
<protein>
    <recommendedName>
        <fullName evidence="10">Cytochrome d ubiquinol oxidase subunit II</fullName>
    </recommendedName>
</protein>
<accession>A0A553SJP0</accession>
<feature type="transmembrane region" description="Helical" evidence="7">
    <location>
        <begin position="163"/>
        <end position="181"/>
    </location>
</feature>
<keyword evidence="3" id="KW-1003">Cell membrane</keyword>
<feature type="transmembrane region" description="Helical" evidence="7">
    <location>
        <begin position="310"/>
        <end position="330"/>
    </location>
</feature>
<comment type="similarity">
    <text evidence="2">Belongs to the cytochrome ubiquinol oxidase subunit 2 family.</text>
</comment>
<evidence type="ECO:0000313" key="9">
    <source>
        <dbReference type="Proteomes" id="UP000319837"/>
    </source>
</evidence>
<feature type="transmembrane region" description="Helical" evidence="7">
    <location>
        <begin position="201"/>
        <end position="219"/>
    </location>
</feature>
<comment type="caution">
    <text evidence="8">The sequence shown here is derived from an EMBL/GenBank/DDBJ whole genome shotgun (WGS) entry which is preliminary data.</text>
</comment>
<evidence type="ECO:0000256" key="6">
    <source>
        <dbReference type="ARBA" id="ARBA00023136"/>
    </source>
</evidence>
<evidence type="ECO:0000256" key="1">
    <source>
        <dbReference type="ARBA" id="ARBA00004651"/>
    </source>
</evidence>
<dbReference type="EMBL" id="RIBP01000004">
    <property type="protein sequence ID" value="TRZ37220.1"/>
    <property type="molecule type" value="Genomic_DNA"/>
</dbReference>
<dbReference type="Pfam" id="PF02322">
    <property type="entry name" value="Cyt_bd_oxida_II"/>
    <property type="match status" value="1"/>
</dbReference>
<dbReference type="Proteomes" id="UP000319837">
    <property type="component" value="Unassembled WGS sequence"/>
</dbReference>
<feature type="transmembrane region" description="Helical" evidence="7">
    <location>
        <begin position="265"/>
        <end position="284"/>
    </location>
</feature>
<dbReference type="GO" id="GO:0005886">
    <property type="term" value="C:plasma membrane"/>
    <property type="evidence" value="ECO:0007669"/>
    <property type="project" value="UniProtKB-SubCell"/>
</dbReference>
<feature type="transmembrane region" description="Helical" evidence="7">
    <location>
        <begin position="6"/>
        <end position="36"/>
    </location>
</feature>